<dbReference type="EMBL" id="JALMLT010000001">
    <property type="protein sequence ID" value="MDT8758455.1"/>
    <property type="molecule type" value="Genomic_DNA"/>
</dbReference>
<proteinExistence type="predicted"/>
<evidence type="ECO:0000313" key="2">
    <source>
        <dbReference type="EMBL" id="MDT8758455.1"/>
    </source>
</evidence>
<gene>
    <name evidence="2" type="ORF">MZO42_07080</name>
</gene>
<dbReference type="SUPFAM" id="SSF51679">
    <property type="entry name" value="Bacterial luciferase-like"/>
    <property type="match status" value="1"/>
</dbReference>
<name>A0ABU3N1N6_9SPHN</name>
<dbReference type="InterPro" id="IPR036661">
    <property type="entry name" value="Luciferase-like_sf"/>
</dbReference>
<evidence type="ECO:0008006" key="3">
    <source>
        <dbReference type="Google" id="ProtNLM"/>
    </source>
</evidence>
<dbReference type="Gene3D" id="3.20.20.30">
    <property type="entry name" value="Luciferase-like domain"/>
    <property type="match status" value="1"/>
</dbReference>
<protein>
    <recommendedName>
        <fullName evidence="3">LLM class flavin-dependent oxidoreductase</fullName>
    </recommendedName>
</protein>
<evidence type="ECO:0000256" key="1">
    <source>
        <dbReference type="SAM" id="MobiDB-lite"/>
    </source>
</evidence>
<feature type="region of interest" description="Disordered" evidence="1">
    <location>
        <begin position="66"/>
        <end position="86"/>
    </location>
</feature>
<sequence>MEGADAYLMWPNRMGGRRDRRRFAPSRVLRGRTLRSGYRVHVLVRETEAAAHVAADRLLSRFDEAEGAASGHDRSPRSQRACADGSSCARRRAMTALSRTILDRDRVDNPRQVLAKLNAYGKLNIDAFILSGCPPIAAADLLVRHLMPGLDRQPLNI</sequence>
<accession>A0ABU3N1N6</accession>
<organism evidence="2">
    <name type="scientific">Sphingomonas psychrotolerans</name>
    <dbReference type="NCBI Taxonomy" id="1327635"/>
    <lineage>
        <taxon>Bacteria</taxon>
        <taxon>Pseudomonadati</taxon>
        <taxon>Pseudomonadota</taxon>
        <taxon>Alphaproteobacteria</taxon>
        <taxon>Sphingomonadales</taxon>
        <taxon>Sphingomonadaceae</taxon>
        <taxon>Sphingomonas</taxon>
    </lineage>
</organism>
<reference evidence="2" key="1">
    <citation type="submission" date="2022-04" db="EMBL/GenBank/DDBJ databases">
        <title>Tomato heritable bacteria conferring resistance against bacterial wilt.</title>
        <authorList>
            <person name="Yin J."/>
        </authorList>
    </citation>
    <scope>NUCLEOTIDE SEQUENCE</scope>
    <source>
        <strain evidence="2">Cra20</strain>
    </source>
</reference>
<comment type="caution">
    <text evidence="2">The sequence shown here is derived from an EMBL/GenBank/DDBJ whole genome shotgun (WGS) entry which is preliminary data.</text>
</comment>